<keyword evidence="2" id="KW-1185">Reference proteome</keyword>
<sequence>INHDLAIDVSVPVYKNFSLFGPNCLPDHIQCLNLDWNTETQDHHWLSLKDELVKYSSAQDSLHTICILDICHLGERKVEIFLNRIYHPVREELA</sequence>
<evidence type="ECO:0000313" key="2">
    <source>
        <dbReference type="Proteomes" id="UP000228934"/>
    </source>
</evidence>
<dbReference type="EMBL" id="KV931453">
    <property type="protein sequence ID" value="PIO31249.1"/>
    <property type="molecule type" value="Genomic_DNA"/>
</dbReference>
<evidence type="ECO:0000313" key="1">
    <source>
        <dbReference type="EMBL" id="PIO31249.1"/>
    </source>
</evidence>
<dbReference type="InterPro" id="IPR040893">
    <property type="entry name" value="RADX"/>
</dbReference>
<dbReference type="PANTHER" id="PTHR14944:SF2">
    <property type="entry name" value="RPA-RELATED PROTEIN RADX"/>
    <property type="match status" value="1"/>
</dbReference>
<dbReference type="PANTHER" id="PTHR14944">
    <property type="entry name" value="RPA-RELATED PROTEIN RADX"/>
    <property type="match status" value="1"/>
</dbReference>
<dbReference type="GO" id="GO:0003697">
    <property type="term" value="F:single-stranded DNA binding"/>
    <property type="evidence" value="ECO:0007669"/>
    <property type="project" value="InterPro"/>
</dbReference>
<organism evidence="1 2">
    <name type="scientific">Aquarana catesbeiana</name>
    <name type="common">American bullfrog</name>
    <name type="synonym">Rana catesbeiana</name>
    <dbReference type="NCBI Taxonomy" id="8400"/>
    <lineage>
        <taxon>Eukaryota</taxon>
        <taxon>Metazoa</taxon>
        <taxon>Chordata</taxon>
        <taxon>Craniata</taxon>
        <taxon>Vertebrata</taxon>
        <taxon>Euteleostomi</taxon>
        <taxon>Amphibia</taxon>
        <taxon>Batrachia</taxon>
        <taxon>Anura</taxon>
        <taxon>Neobatrachia</taxon>
        <taxon>Ranoidea</taxon>
        <taxon>Ranidae</taxon>
        <taxon>Aquarana</taxon>
    </lineage>
</organism>
<dbReference type="OrthoDB" id="5965770at2759"/>
<dbReference type="Proteomes" id="UP000228934">
    <property type="component" value="Unassembled WGS sequence"/>
</dbReference>
<proteinExistence type="predicted"/>
<accession>A0A2G9RTM1</accession>
<dbReference type="AlphaFoldDB" id="A0A2G9RTM1"/>
<feature type="non-terminal residue" evidence="1">
    <location>
        <position position="1"/>
    </location>
</feature>
<name>A0A2G9RTM1_AQUCT</name>
<gene>
    <name evidence="1" type="ORF">AB205_0124300</name>
</gene>
<protein>
    <submittedName>
        <fullName evidence="1">Uncharacterized protein</fullName>
    </submittedName>
</protein>
<reference evidence="2" key="1">
    <citation type="journal article" date="2017" name="Nat. Commun.">
        <title>The North American bullfrog draft genome provides insight into hormonal regulation of long noncoding RNA.</title>
        <authorList>
            <person name="Hammond S.A."/>
            <person name="Warren R.L."/>
            <person name="Vandervalk B.P."/>
            <person name="Kucuk E."/>
            <person name="Khan H."/>
            <person name="Gibb E.A."/>
            <person name="Pandoh P."/>
            <person name="Kirk H."/>
            <person name="Zhao Y."/>
            <person name="Jones M."/>
            <person name="Mungall A.J."/>
            <person name="Coope R."/>
            <person name="Pleasance S."/>
            <person name="Moore R.A."/>
            <person name="Holt R.A."/>
            <person name="Round J.M."/>
            <person name="Ohora S."/>
            <person name="Walle B.V."/>
            <person name="Veldhoen N."/>
            <person name="Helbing C.C."/>
            <person name="Birol I."/>
        </authorList>
    </citation>
    <scope>NUCLEOTIDE SEQUENCE [LARGE SCALE GENOMIC DNA]</scope>
</reference>